<evidence type="ECO:0000256" key="1">
    <source>
        <dbReference type="ARBA" id="ARBA00022676"/>
    </source>
</evidence>
<dbReference type="EMBL" id="CP024087">
    <property type="protein sequence ID" value="AYF28615.1"/>
    <property type="molecule type" value="Genomic_DNA"/>
</dbReference>
<evidence type="ECO:0000256" key="2">
    <source>
        <dbReference type="ARBA" id="ARBA00022679"/>
    </source>
</evidence>
<dbReference type="Pfam" id="PF13692">
    <property type="entry name" value="Glyco_trans_1_4"/>
    <property type="match status" value="1"/>
</dbReference>
<dbReference type="CDD" id="cd03801">
    <property type="entry name" value="GT4_PimA-like"/>
    <property type="match status" value="1"/>
</dbReference>
<evidence type="ECO:0000259" key="4">
    <source>
        <dbReference type="Pfam" id="PF13439"/>
    </source>
</evidence>
<dbReference type="Gene3D" id="3.40.50.2000">
    <property type="entry name" value="Glycogen Phosphorylase B"/>
    <property type="match status" value="2"/>
</dbReference>
<proteinExistence type="predicted"/>
<feature type="compositionally biased region" description="Basic and acidic residues" evidence="3">
    <location>
        <begin position="545"/>
        <end position="557"/>
    </location>
</feature>
<feature type="region of interest" description="Disordered" evidence="3">
    <location>
        <begin position="533"/>
        <end position="557"/>
    </location>
</feature>
<dbReference type="Proteomes" id="UP000267804">
    <property type="component" value="Chromosome"/>
</dbReference>
<evidence type="ECO:0000256" key="3">
    <source>
        <dbReference type="SAM" id="MobiDB-lite"/>
    </source>
</evidence>
<dbReference type="SUPFAM" id="SSF53756">
    <property type="entry name" value="UDP-Glycosyltransferase/glycogen phosphorylase"/>
    <property type="match status" value="1"/>
</dbReference>
<keyword evidence="2 5" id="KW-0808">Transferase</keyword>
<evidence type="ECO:0000313" key="5">
    <source>
        <dbReference type="EMBL" id="AYF28615.1"/>
    </source>
</evidence>
<dbReference type="KEGG" id="mtua:CSH63_14360"/>
<dbReference type="InterPro" id="IPR028098">
    <property type="entry name" value="Glyco_trans_4-like_N"/>
</dbReference>
<dbReference type="Pfam" id="PF13439">
    <property type="entry name" value="Glyco_transf_4"/>
    <property type="match status" value="1"/>
</dbReference>
<reference evidence="5 6" key="1">
    <citation type="submission" date="2017-10" db="EMBL/GenBank/DDBJ databases">
        <title>Integration of genomic and chemical information greatly accelerates assignment of the full stereostructure of myelolactone, a potent inhibitor of myeloma from a marine-derived Micromonospora.</title>
        <authorList>
            <person name="Kim M.C."/>
            <person name="Machado H."/>
            <person name="Jensen P.R."/>
            <person name="Fenical W."/>
        </authorList>
    </citation>
    <scope>NUCLEOTIDE SEQUENCE [LARGE SCALE GENOMIC DNA]</scope>
    <source>
        <strain evidence="5 6">CNY-010</strain>
    </source>
</reference>
<feature type="compositionally biased region" description="Polar residues" evidence="3">
    <location>
        <begin position="1"/>
        <end position="10"/>
    </location>
</feature>
<sequence>MTSPPTTHARTVNEEKHPMQAGANSDARPTRGRVVMLVDNGVHGDSRVQKAARSAADAGWEVFLLGIRNARSDVDTWRIGGAEVRLLRVPKPLHRLPREYSRSLRRPLAYASTTKAAYRVQEIKAWQADLYERRVRAQALGGGLPAAVGRAAQLPSRAAATALARWVRFRSAETRRLRKAQTDPEALFSRLPVRFWKGVLGDRAWRRLDPGLWDFELAFRKTLDELKPDIIHANDFRMLGIGARATLRARAAGRRTKLVWDAHEFVGGITGRADNPRWLPAQIAYTAEYAAYPDAVVTVSDTLADLLQETHGLPDRPAVVLNAPMAPPAEADGDVPDLRALCGVDDGTPVLVYSGAVNPSRGCQIMVEALPELPGVHVAFVTMNPNGDNQFSEALRDRAAELGVADRVHLLPYVAHWQVVPFLSGADAGVIPIHHKPNHELALITKFLEYSHARLPIVVSDVKTMAQTARATGQGEVFTAEDLADYVRAVRAVLADPERYRAAYDKPGLLEGWTWEAQARILDEVYASLLGTPAASGARPPASRRPGDEREYAATSR</sequence>
<feature type="region of interest" description="Disordered" evidence="3">
    <location>
        <begin position="1"/>
        <end position="31"/>
    </location>
</feature>
<protein>
    <submittedName>
        <fullName evidence="5">Glycosyl transferase family 1</fullName>
    </submittedName>
</protein>
<dbReference type="PANTHER" id="PTHR12526">
    <property type="entry name" value="GLYCOSYLTRANSFERASE"/>
    <property type="match status" value="1"/>
</dbReference>
<name>A0A386WJS2_9ACTN</name>
<feature type="domain" description="Glycosyltransferase subfamily 4-like N-terminal" evidence="4">
    <location>
        <begin position="204"/>
        <end position="322"/>
    </location>
</feature>
<evidence type="ECO:0000313" key="6">
    <source>
        <dbReference type="Proteomes" id="UP000267804"/>
    </source>
</evidence>
<dbReference type="GO" id="GO:0016757">
    <property type="term" value="F:glycosyltransferase activity"/>
    <property type="evidence" value="ECO:0007669"/>
    <property type="project" value="UniProtKB-KW"/>
</dbReference>
<organism evidence="5 6">
    <name type="scientific">Micromonospora tulbaghiae</name>
    <dbReference type="NCBI Taxonomy" id="479978"/>
    <lineage>
        <taxon>Bacteria</taxon>
        <taxon>Bacillati</taxon>
        <taxon>Actinomycetota</taxon>
        <taxon>Actinomycetes</taxon>
        <taxon>Micromonosporales</taxon>
        <taxon>Micromonosporaceae</taxon>
        <taxon>Micromonospora</taxon>
    </lineage>
</organism>
<dbReference type="AlphaFoldDB" id="A0A386WJS2"/>
<keyword evidence="1" id="KW-0328">Glycosyltransferase</keyword>
<gene>
    <name evidence="5" type="ORF">CSH63_14360</name>
</gene>
<dbReference type="PANTHER" id="PTHR12526:SF600">
    <property type="entry name" value="GLYCOSYL TRANSFERASE GROUP 1"/>
    <property type="match status" value="1"/>
</dbReference>
<accession>A0A386WJS2</accession>